<dbReference type="AlphaFoldDB" id="A0A8J2YLY4"/>
<keyword evidence="2" id="KW-1185">Reference proteome</keyword>
<organism evidence="1 2">
    <name type="scientific">Agaricicola taiwanensis</name>
    <dbReference type="NCBI Taxonomy" id="591372"/>
    <lineage>
        <taxon>Bacteria</taxon>
        <taxon>Pseudomonadati</taxon>
        <taxon>Pseudomonadota</taxon>
        <taxon>Alphaproteobacteria</taxon>
        <taxon>Rhodobacterales</taxon>
        <taxon>Paracoccaceae</taxon>
        <taxon>Agaricicola</taxon>
    </lineage>
</organism>
<gene>
    <name evidence="1" type="ORF">GCM10007276_32560</name>
</gene>
<dbReference type="EMBL" id="BMCP01000006">
    <property type="protein sequence ID" value="GGE53020.1"/>
    <property type="molecule type" value="Genomic_DNA"/>
</dbReference>
<protein>
    <submittedName>
        <fullName evidence="1">Uncharacterized protein</fullName>
    </submittedName>
</protein>
<comment type="caution">
    <text evidence="1">The sequence shown here is derived from an EMBL/GenBank/DDBJ whole genome shotgun (WGS) entry which is preliminary data.</text>
</comment>
<evidence type="ECO:0000313" key="1">
    <source>
        <dbReference type="EMBL" id="GGE53020.1"/>
    </source>
</evidence>
<name>A0A8J2YLY4_9RHOB</name>
<reference evidence="1" key="2">
    <citation type="submission" date="2020-09" db="EMBL/GenBank/DDBJ databases">
        <authorList>
            <person name="Sun Q."/>
            <person name="Sedlacek I."/>
        </authorList>
    </citation>
    <scope>NUCLEOTIDE SEQUENCE</scope>
    <source>
        <strain evidence="1">CCM 7684</strain>
    </source>
</reference>
<sequence>MDPDEKVPAFDRYVEFESVGFGGIQFVYRNDQGEEVRRSVTITSPQFKQIQRDMDLFNLVKAGEKAGYELINGLDPNANLLDAIYVEPDFLADAEGKALAIEYTDGEGLRRKGFVHADINKEDFERVKTGKERKQLIIDNASEGYSLIRWDKDLPSFAQYTNFSDPGEQKRGGDDGIAFEYIDKNGKLKKGLVLRSVDEELFKKVEADRELFRSQKNWLDQQNAGLDSSDPRFVTVAAPGNYWKKVVVDGNVTYEKTDSYEVDQIAWMEVEAVPELGEDVLLVTTYDSDRRDNVVRRQLVHREDIGDEKFNRLQDDMNHSRYVNFFQSRGTRPPSSTHPERNIRVWTKDKFKSSELGDVSRVVTDFIDKGFVLLEFNDSGSGPYVGQTILISENETPEAFDIARKFALGDDRTKINLLSLEDGEDWIKLRDNREFSDE</sequence>
<dbReference type="Proteomes" id="UP000602745">
    <property type="component" value="Unassembled WGS sequence"/>
</dbReference>
<accession>A0A8J2YLY4</accession>
<evidence type="ECO:0000313" key="2">
    <source>
        <dbReference type="Proteomes" id="UP000602745"/>
    </source>
</evidence>
<reference evidence="1" key="1">
    <citation type="journal article" date="2014" name="Int. J. Syst. Evol. Microbiol.">
        <title>Complete genome sequence of Corynebacterium casei LMG S-19264T (=DSM 44701T), isolated from a smear-ripened cheese.</title>
        <authorList>
            <consortium name="US DOE Joint Genome Institute (JGI-PGF)"/>
            <person name="Walter F."/>
            <person name="Albersmeier A."/>
            <person name="Kalinowski J."/>
            <person name="Ruckert C."/>
        </authorList>
    </citation>
    <scope>NUCLEOTIDE SEQUENCE</scope>
    <source>
        <strain evidence="1">CCM 7684</strain>
    </source>
</reference>
<proteinExistence type="predicted"/>